<evidence type="ECO:0000313" key="2">
    <source>
        <dbReference type="EMBL" id="KXA13929.1"/>
    </source>
</evidence>
<evidence type="ECO:0000256" key="1">
    <source>
        <dbReference type="SAM" id="MobiDB-lite"/>
    </source>
</evidence>
<dbReference type="RefSeq" id="WP_060794729.1">
    <property type="nucleotide sequence ID" value="NZ_KQ956171.1"/>
</dbReference>
<feature type="region of interest" description="Disordered" evidence="1">
    <location>
        <begin position="350"/>
        <end position="381"/>
    </location>
</feature>
<accession>A0A133NCB8</accession>
<reference evidence="2 3" key="1">
    <citation type="submission" date="2016-01" db="EMBL/GenBank/DDBJ databases">
        <authorList>
            <person name="Oliw E.H."/>
        </authorList>
    </citation>
    <scope>NUCLEOTIDE SEQUENCE [LARGE SCALE GENOMIC DNA]</scope>
    <source>
        <strain evidence="2 3">MJR7757A</strain>
    </source>
</reference>
<dbReference type="PATRIC" id="fig|1502.174.peg.626"/>
<dbReference type="AlphaFoldDB" id="A0A133NCB8"/>
<comment type="caution">
    <text evidence="2">The sequence shown here is derived from an EMBL/GenBank/DDBJ whole genome shotgun (WGS) entry which is preliminary data.</text>
</comment>
<dbReference type="EMBL" id="LRPU01000024">
    <property type="protein sequence ID" value="KXA13929.1"/>
    <property type="molecule type" value="Genomic_DNA"/>
</dbReference>
<dbReference type="Proteomes" id="UP000070646">
    <property type="component" value="Unassembled WGS sequence"/>
</dbReference>
<proteinExistence type="predicted"/>
<organism evidence="2 3">
    <name type="scientific">Clostridium perfringens</name>
    <dbReference type="NCBI Taxonomy" id="1502"/>
    <lineage>
        <taxon>Bacteria</taxon>
        <taxon>Bacillati</taxon>
        <taxon>Bacillota</taxon>
        <taxon>Clostridia</taxon>
        <taxon>Eubacteriales</taxon>
        <taxon>Clostridiaceae</taxon>
        <taxon>Clostridium</taxon>
    </lineage>
</organism>
<evidence type="ECO:0000313" key="3">
    <source>
        <dbReference type="Proteomes" id="UP000070646"/>
    </source>
</evidence>
<protein>
    <submittedName>
        <fullName evidence="2">Uncharacterized protein</fullName>
    </submittedName>
</protein>
<gene>
    <name evidence="2" type="ORF">HMPREF3222_00623</name>
</gene>
<feature type="compositionally biased region" description="Basic residues" evidence="1">
    <location>
        <begin position="356"/>
        <end position="381"/>
    </location>
</feature>
<sequence length="381" mass="44730">MLENPFEKVALNKILKELYAQKNNIEDINKIDTGESTYKNFVKDSKRDLELILSSLGVKFENFKSSNGRYKIPRITGEMFKAYLLEEGKKGSIISKIRTKDLSSIGKKERIEFSNRLLDRLEYNFSDNEDYKNQLIELKKNTIEGIDYFFDINNLVDKILENIRNVVEQKVRMILKVDKTIGLNHLNDCIGELQTINCKEDIDNLIDSNDEPLIDLYNDCEVLEFSEEFSNIAEKIRLYSLDKSDVKALIEVLEKRINKTIIEWEEIVDIASYIRSDNVEKLNFMGISVSDLKNDVSKEKVLIKSKELAKKAETEYESELKAELRWKEIEEENLKIGNAFLEARYEEQLRKEKELSKKKKIEKKKEKNAKKNKKVQKRKNR</sequence>
<name>A0A133NCB8_CLOPF</name>